<dbReference type="InterPro" id="IPR052157">
    <property type="entry name" value="BCAA_transport_permease"/>
</dbReference>
<keyword evidence="3" id="KW-1003">Cell membrane</keyword>
<feature type="transmembrane region" description="Helical" evidence="9">
    <location>
        <begin position="91"/>
        <end position="113"/>
    </location>
</feature>
<feature type="transmembrane region" description="Helical" evidence="9">
    <location>
        <begin position="6"/>
        <end position="28"/>
    </location>
</feature>
<evidence type="ECO:0000256" key="5">
    <source>
        <dbReference type="ARBA" id="ARBA00022970"/>
    </source>
</evidence>
<evidence type="ECO:0000256" key="2">
    <source>
        <dbReference type="ARBA" id="ARBA00022448"/>
    </source>
</evidence>
<accession>A0ABU8X5K0</accession>
<keyword evidence="2" id="KW-0813">Transport</keyword>
<gene>
    <name evidence="10" type="ORF">WKW79_10095</name>
</gene>
<comment type="caution">
    <text evidence="10">The sequence shown here is derived from an EMBL/GenBank/DDBJ whole genome shotgun (WGS) entry which is preliminary data.</text>
</comment>
<dbReference type="Proteomes" id="UP001367030">
    <property type="component" value="Unassembled WGS sequence"/>
</dbReference>
<keyword evidence="4 9" id="KW-0812">Transmembrane</keyword>
<evidence type="ECO:0000256" key="4">
    <source>
        <dbReference type="ARBA" id="ARBA00022692"/>
    </source>
</evidence>
<keyword evidence="7 9" id="KW-0472">Membrane</keyword>
<evidence type="ECO:0000256" key="1">
    <source>
        <dbReference type="ARBA" id="ARBA00004651"/>
    </source>
</evidence>
<feature type="transmembrane region" description="Helical" evidence="9">
    <location>
        <begin position="60"/>
        <end position="79"/>
    </location>
</feature>
<keyword evidence="11" id="KW-1185">Reference proteome</keyword>
<feature type="transmembrane region" description="Helical" evidence="9">
    <location>
        <begin position="133"/>
        <end position="157"/>
    </location>
</feature>
<reference evidence="10 11" key="1">
    <citation type="submission" date="2024-03" db="EMBL/GenBank/DDBJ databases">
        <title>Novel species of the genus Variovorax.</title>
        <authorList>
            <person name="Liu Q."/>
            <person name="Xin Y.-H."/>
        </authorList>
    </citation>
    <scope>NUCLEOTIDE SEQUENCE [LARGE SCALE GENOMIC DNA]</scope>
    <source>
        <strain evidence="10 11">KACC 18901</strain>
    </source>
</reference>
<dbReference type="CDD" id="cd06582">
    <property type="entry name" value="TM_PBP1_LivH_like"/>
    <property type="match status" value="1"/>
</dbReference>
<sequence>MDALLHQIFSGLATGCIYGSIGLALVMIYQATHHINFAQGEIATFSTFIAWSLLQKGWPYWVVFVVTVALSFTGGLAIQRLIVRPVERAPVLTNVIVFIGLLVIFNSLSGWIFDHTIKAFPSPFAQDSALATRFFSAHELGTVGVMLCVLLGLWAFFRFTPIGLAMRAAAQNPESARLVGIRVSWMLAMGWGLASAIGAVAGMMIAPTVFLDPNMMTGILIYGFAAALLGGIDNPAGAVAGGFIVGVLENLLGAYVIGTELKLTVALLLIVGTLTLFPNGLFGRNVVTRV</sequence>
<dbReference type="Pfam" id="PF02653">
    <property type="entry name" value="BPD_transp_2"/>
    <property type="match status" value="1"/>
</dbReference>
<keyword evidence="5" id="KW-0029">Amino-acid transport</keyword>
<keyword evidence="6 9" id="KW-1133">Transmembrane helix</keyword>
<dbReference type="RefSeq" id="WP_340335008.1">
    <property type="nucleotide sequence ID" value="NZ_JBBKZS010000003.1"/>
</dbReference>
<dbReference type="EMBL" id="JBBKZS010000003">
    <property type="protein sequence ID" value="MEJ8854919.1"/>
    <property type="molecule type" value="Genomic_DNA"/>
</dbReference>
<evidence type="ECO:0000256" key="3">
    <source>
        <dbReference type="ARBA" id="ARBA00022475"/>
    </source>
</evidence>
<comment type="subcellular location">
    <subcellularLocation>
        <location evidence="1">Cell membrane</location>
        <topology evidence="1">Multi-pass membrane protein</topology>
    </subcellularLocation>
</comment>
<evidence type="ECO:0000256" key="9">
    <source>
        <dbReference type="SAM" id="Phobius"/>
    </source>
</evidence>
<evidence type="ECO:0000313" key="10">
    <source>
        <dbReference type="EMBL" id="MEJ8854919.1"/>
    </source>
</evidence>
<evidence type="ECO:0000313" key="11">
    <source>
        <dbReference type="Proteomes" id="UP001367030"/>
    </source>
</evidence>
<name>A0ABU8X5K0_9BURK</name>
<dbReference type="PANTHER" id="PTHR11795">
    <property type="entry name" value="BRANCHED-CHAIN AMINO ACID TRANSPORT SYSTEM PERMEASE PROTEIN LIVH"/>
    <property type="match status" value="1"/>
</dbReference>
<protein>
    <submittedName>
        <fullName evidence="10">Branched-chain amino acid ABC transporter permease</fullName>
    </submittedName>
</protein>
<feature type="transmembrane region" description="Helical" evidence="9">
    <location>
        <begin position="263"/>
        <end position="282"/>
    </location>
</feature>
<comment type="similarity">
    <text evidence="8">Belongs to the binding-protein-dependent transport system permease family. LivHM subfamily.</text>
</comment>
<dbReference type="InterPro" id="IPR001851">
    <property type="entry name" value="ABC_transp_permease"/>
</dbReference>
<feature type="transmembrane region" description="Helical" evidence="9">
    <location>
        <begin position="215"/>
        <end position="232"/>
    </location>
</feature>
<dbReference type="PANTHER" id="PTHR11795:SF451">
    <property type="entry name" value="ABC TRANSPORTER PERMEASE PROTEIN"/>
    <property type="match status" value="1"/>
</dbReference>
<proteinExistence type="inferred from homology"/>
<feature type="transmembrane region" description="Helical" evidence="9">
    <location>
        <begin position="185"/>
        <end position="209"/>
    </location>
</feature>
<organism evidence="10 11">
    <name type="scientific">Variovorax robiniae</name>
    <dbReference type="NCBI Taxonomy" id="1836199"/>
    <lineage>
        <taxon>Bacteria</taxon>
        <taxon>Pseudomonadati</taxon>
        <taxon>Pseudomonadota</taxon>
        <taxon>Betaproteobacteria</taxon>
        <taxon>Burkholderiales</taxon>
        <taxon>Comamonadaceae</taxon>
        <taxon>Variovorax</taxon>
    </lineage>
</organism>
<feature type="transmembrane region" description="Helical" evidence="9">
    <location>
        <begin position="239"/>
        <end position="257"/>
    </location>
</feature>
<evidence type="ECO:0000256" key="8">
    <source>
        <dbReference type="ARBA" id="ARBA00037998"/>
    </source>
</evidence>
<evidence type="ECO:0000256" key="7">
    <source>
        <dbReference type="ARBA" id="ARBA00023136"/>
    </source>
</evidence>
<evidence type="ECO:0000256" key="6">
    <source>
        <dbReference type="ARBA" id="ARBA00022989"/>
    </source>
</evidence>